<dbReference type="PANTHER" id="PTHR21089">
    <property type="entry name" value="SHIKIMATE DEHYDROGENASE"/>
    <property type="match status" value="1"/>
</dbReference>
<dbReference type="Gene3D" id="3.40.50.10860">
    <property type="entry name" value="Leucine Dehydrogenase, chain A, domain 1"/>
    <property type="match status" value="1"/>
</dbReference>
<dbReference type="Gene3D" id="3.40.50.720">
    <property type="entry name" value="NAD(P)-binding Rossmann-like Domain"/>
    <property type="match status" value="1"/>
</dbReference>
<feature type="binding site" evidence="8">
    <location>
        <position position="251"/>
    </location>
    <ligand>
        <name>shikimate</name>
        <dbReference type="ChEBI" id="CHEBI:36208"/>
    </ligand>
</feature>
<dbReference type="InterPro" id="IPR036291">
    <property type="entry name" value="NAD(P)-bd_dom_sf"/>
</dbReference>
<dbReference type="InterPro" id="IPR041121">
    <property type="entry name" value="SDH_C"/>
</dbReference>
<dbReference type="FunFam" id="3.40.50.10860:FF:000006">
    <property type="entry name" value="Shikimate dehydrogenase (NADP(+))"/>
    <property type="match status" value="1"/>
</dbReference>
<evidence type="ECO:0000259" key="10">
    <source>
        <dbReference type="Pfam" id="PF08501"/>
    </source>
</evidence>
<reference evidence="12 13" key="1">
    <citation type="journal article" date="2014" name="Genome Announc.">
        <title>Draft Genome Sequence of the Iron-Oxidizing, Acidophilic, and Halotolerant 'Thiobacillus prosperus' Type Strain DSM 5130.</title>
        <authorList>
            <person name="Ossandon F.J."/>
            <person name="Cardenas J.P."/>
            <person name="Corbett M."/>
            <person name="Quatrini R."/>
            <person name="Holmes D.S."/>
            <person name="Watkin E."/>
        </authorList>
    </citation>
    <scope>NUCLEOTIDE SEQUENCE [LARGE SCALE GENOMIC DNA]</scope>
    <source>
        <strain evidence="12 13">DSM 5130</strain>
    </source>
</reference>
<dbReference type="HAMAP" id="MF_00222">
    <property type="entry name" value="Shikimate_DH_AroE"/>
    <property type="match status" value="1"/>
</dbReference>
<dbReference type="GO" id="GO:0008652">
    <property type="term" value="P:amino acid biosynthetic process"/>
    <property type="evidence" value="ECO:0007669"/>
    <property type="project" value="UniProtKB-KW"/>
</dbReference>
<feature type="binding site" evidence="8">
    <location>
        <position position="220"/>
    </location>
    <ligand>
        <name>NADP(+)</name>
        <dbReference type="ChEBI" id="CHEBI:58349"/>
    </ligand>
</feature>
<evidence type="ECO:0000256" key="2">
    <source>
        <dbReference type="ARBA" id="ARBA00012962"/>
    </source>
</evidence>
<dbReference type="InterPro" id="IPR046346">
    <property type="entry name" value="Aminoacid_DH-like_N_sf"/>
</dbReference>
<comment type="function">
    <text evidence="8">Involved in the biosynthesis of the chorismate, which leads to the biosynthesis of aromatic amino acids. Catalyzes the reversible NADPH linked reduction of 3-dehydroshikimate (DHSA) to yield shikimate (SA).</text>
</comment>
<dbReference type="STRING" id="160660.BJI67_15055"/>
<name>A0A1A6C157_9GAMM</name>
<evidence type="ECO:0000256" key="7">
    <source>
        <dbReference type="ARBA" id="ARBA00049442"/>
    </source>
</evidence>
<proteinExistence type="inferred from homology"/>
<feature type="binding site" evidence="8">
    <location>
        <begin position="18"/>
        <end position="20"/>
    </location>
    <ligand>
        <name>shikimate</name>
        <dbReference type="ChEBI" id="CHEBI:36208"/>
    </ligand>
</feature>
<dbReference type="SUPFAM" id="SSF53223">
    <property type="entry name" value="Aminoacid dehydrogenase-like, N-terminal domain"/>
    <property type="match status" value="1"/>
</dbReference>
<evidence type="ECO:0000256" key="4">
    <source>
        <dbReference type="ARBA" id="ARBA00022857"/>
    </source>
</evidence>
<gene>
    <name evidence="8" type="primary">aroE</name>
    <name evidence="12" type="ORF">Thpro_022533</name>
</gene>
<dbReference type="EMBL" id="JQSG02000006">
    <property type="protein sequence ID" value="OBS08283.1"/>
    <property type="molecule type" value="Genomic_DNA"/>
</dbReference>
<feature type="binding site" evidence="8">
    <location>
        <position position="81"/>
    </location>
    <ligand>
        <name>NADP(+)</name>
        <dbReference type="ChEBI" id="CHEBI:58349"/>
    </ligand>
</feature>
<feature type="binding site" evidence="8">
    <location>
        <position position="106"/>
    </location>
    <ligand>
        <name>shikimate</name>
        <dbReference type="ChEBI" id="CHEBI:36208"/>
    </ligand>
</feature>
<dbReference type="RefSeq" id="WP_038090201.1">
    <property type="nucleotide sequence ID" value="NZ_JQSG02000006.1"/>
</dbReference>
<dbReference type="Pfam" id="PF18317">
    <property type="entry name" value="SDH_C"/>
    <property type="match status" value="1"/>
</dbReference>
<protein>
    <recommendedName>
        <fullName evidence="2 8">Shikimate dehydrogenase (NADP(+))</fullName>
        <shortName evidence="8">SDH</shortName>
        <ecNumber evidence="2 8">1.1.1.25</ecNumber>
    </recommendedName>
</protein>
<keyword evidence="3 8" id="KW-0028">Amino-acid biosynthesis</keyword>
<dbReference type="GO" id="GO:0009073">
    <property type="term" value="P:aromatic amino acid family biosynthetic process"/>
    <property type="evidence" value="ECO:0007669"/>
    <property type="project" value="UniProtKB-KW"/>
</dbReference>
<feature type="binding site" evidence="8">
    <location>
        <position position="222"/>
    </location>
    <ligand>
        <name>shikimate</name>
        <dbReference type="ChEBI" id="CHEBI:36208"/>
    </ligand>
</feature>
<comment type="catalytic activity">
    <reaction evidence="7 8">
        <text>shikimate + NADP(+) = 3-dehydroshikimate + NADPH + H(+)</text>
        <dbReference type="Rhea" id="RHEA:17737"/>
        <dbReference type="ChEBI" id="CHEBI:15378"/>
        <dbReference type="ChEBI" id="CHEBI:16630"/>
        <dbReference type="ChEBI" id="CHEBI:36208"/>
        <dbReference type="ChEBI" id="CHEBI:57783"/>
        <dbReference type="ChEBI" id="CHEBI:58349"/>
        <dbReference type="EC" id="1.1.1.25"/>
    </reaction>
</comment>
<dbReference type="GO" id="GO:0004764">
    <property type="term" value="F:shikimate 3-dehydrogenase (NADP+) activity"/>
    <property type="evidence" value="ECO:0007669"/>
    <property type="project" value="UniProtKB-UniRule"/>
</dbReference>
<keyword evidence="4 8" id="KW-0521">NADP</keyword>
<keyword evidence="5 8" id="KW-0560">Oxidoreductase</keyword>
<dbReference type="InterPro" id="IPR011342">
    <property type="entry name" value="Shikimate_DH"/>
</dbReference>
<feature type="active site" description="Proton acceptor" evidence="8">
    <location>
        <position position="69"/>
    </location>
</feature>
<evidence type="ECO:0000256" key="3">
    <source>
        <dbReference type="ARBA" id="ARBA00022605"/>
    </source>
</evidence>
<comment type="pathway">
    <text evidence="1 8">Metabolic intermediate biosynthesis; chorismate biosynthesis; chorismate from D-erythrose 4-phosphate and phosphoenolpyruvate: step 4/7.</text>
</comment>
<dbReference type="UniPathway" id="UPA00053">
    <property type="reaction ID" value="UER00087"/>
</dbReference>
<dbReference type="GO" id="GO:0009423">
    <property type="term" value="P:chorismate biosynthetic process"/>
    <property type="evidence" value="ECO:0007669"/>
    <property type="project" value="UniProtKB-UniRule"/>
</dbReference>
<dbReference type="Proteomes" id="UP000029273">
    <property type="component" value="Unassembled WGS sequence"/>
</dbReference>
<sequence>MTGATDQYAVMGHPVAHSLSPRIHRAFAAQTGQALEYTAIEAPLDGFAAAVARFREAGGRGLNVTVPFKEEAWRLADALGEAARAAGAANTLTLDAAEGIRGDNTDGVGLLTDLAANLGLALTGRRILLLGAGGAARGVAGPLLDQAPELLLVANRGAERATRLAADFSARGPIRGAALDALAGETAFDLIVNATAASLSGSAIDLPEGLIGESTVAYDMVYAAAATPFMRWATSRGALHAVDGLGMLVEQAAESFRIWRGVRPQTPPVIADLRAFLGGAYA</sequence>
<dbReference type="GO" id="GO:0005829">
    <property type="term" value="C:cytosol"/>
    <property type="evidence" value="ECO:0007669"/>
    <property type="project" value="TreeGrafter"/>
</dbReference>
<keyword evidence="13" id="KW-1185">Reference proteome</keyword>
<feature type="binding site" evidence="8">
    <location>
        <position position="244"/>
    </location>
    <ligand>
        <name>NADP(+)</name>
        <dbReference type="ChEBI" id="CHEBI:58349"/>
    </ligand>
</feature>
<comment type="similarity">
    <text evidence="8">Belongs to the shikimate dehydrogenase family.</text>
</comment>
<evidence type="ECO:0000256" key="8">
    <source>
        <dbReference type="HAMAP-Rule" id="MF_00222"/>
    </source>
</evidence>
<comment type="caution">
    <text evidence="8">Lacks conserved residue(s) required for the propagation of feature annotation.</text>
</comment>
<evidence type="ECO:0000259" key="11">
    <source>
        <dbReference type="Pfam" id="PF18317"/>
    </source>
</evidence>
<dbReference type="SUPFAM" id="SSF51735">
    <property type="entry name" value="NAD(P)-binding Rossmann-fold domains"/>
    <property type="match status" value="1"/>
</dbReference>
<dbReference type="NCBIfam" id="NF001310">
    <property type="entry name" value="PRK00258.1-2"/>
    <property type="match status" value="1"/>
</dbReference>
<dbReference type="PANTHER" id="PTHR21089:SF1">
    <property type="entry name" value="BIFUNCTIONAL 3-DEHYDROQUINATE DEHYDRATASE_SHIKIMATE DEHYDROGENASE, CHLOROPLASTIC"/>
    <property type="match status" value="1"/>
</dbReference>
<feature type="domain" description="Quinate/shikimate 5-dehydrogenase/glutamyl-tRNA reductase" evidence="9">
    <location>
        <begin position="118"/>
        <end position="198"/>
    </location>
</feature>
<accession>A0A1A6C157</accession>
<evidence type="ECO:0000313" key="12">
    <source>
        <dbReference type="EMBL" id="OBS08283.1"/>
    </source>
</evidence>
<evidence type="ECO:0000256" key="6">
    <source>
        <dbReference type="ARBA" id="ARBA00023141"/>
    </source>
</evidence>
<dbReference type="Pfam" id="PF08501">
    <property type="entry name" value="Shikimate_dh_N"/>
    <property type="match status" value="1"/>
</dbReference>
<organism evidence="12 13">
    <name type="scientific">Acidihalobacter prosperus</name>
    <dbReference type="NCBI Taxonomy" id="160660"/>
    <lineage>
        <taxon>Bacteria</taxon>
        <taxon>Pseudomonadati</taxon>
        <taxon>Pseudomonadota</taxon>
        <taxon>Gammaproteobacteria</taxon>
        <taxon>Chromatiales</taxon>
        <taxon>Ectothiorhodospiraceae</taxon>
        <taxon>Acidihalobacter</taxon>
    </lineage>
</organism>
<evidence type="ECO:0000256" key="5">
    <source>
        <dbReference type="ARBA" id="ARBA00023002"/>
    </source>
</evidence>
<dbReference type="OrthoDB" id="9776868at2"/>
<dbReference type="InterPro" id="IPR006151">
    <property type="entry name" value="Shikm_DH/Glu-tRNA_Rdtase"/>
</dbReference>
<dbReference type="InterPro" id="IPR013708">
    <property type="entry name" value="Shikimate_DH-bd_N"/>
</dbReference>
<feature type="binding site" evidence="8">
    <location>
        <begin position="131"/>
        <end position="135"/>
    </location>
    <ligand>
        <name>NADP(+)</name>
        <dbReference type="ChEBI" id="CHEBI:58349"/>
    </ligand>
</feature>
<dbReference type="AlphaFoldDB" id="A0A1A6C157"/>
<evidence type="ECO:0000259" key="9">
    <source>
        <dbReference type="Pfam" id="PF01488"/>
    </source>
</evidence>
<feature type="binding site" evidence="8">
    <location>
        <position position="65"/>
    </location>
    <ligand>
        <name>shikimate</name>
        <dbReference type="ChEBI" id="CHEBI:36208"/>
    </ligand>
</feature>
<dbReference type="Pfam" id="PF01488">
    <property type="entry name" value="Shikimate_DH"/>
    <property type="match status" value="1"/>
</dbReference>
<feature type="domain" description="SDH C-terminal" evidence="11">
    <location>
        <begin position="244"/>
        <end position="270"/>
    </location>
</feature>
<dbReference type="GO" id="GO:0050661">
    <property type="term" value="F:NADP binding"/>
    <property type="evidence" value="ECO:0007669"/>
    <property type="project" value="InterPro"/>
</dbReference>
<feature type="binding site" evidence="8">
    <location>
        <position position="90"/>
    </location>
    <ligand>
        <name>shikimate</name>
        <dbReference type="ChEBI" id="CHEBI:36208"/>
    </ligand>
</feature>
<dbReference type="EC" id="1.1.1.25" evidence="2 8"/>
<evidence type="ECO:0000256" key="1">
    <source>
        <dbReference type="ARBA" id="ARBA00004871"/>
    </source>
</evidence>
<evidence type="ECO:0000313" key="13">
    <source>
        <dbReference type="Proteomes" id="UP000029273"/>
    </source>
</evidence>
<feature type="domain" description="Shikimate dehydrogenase substrate binding N-terminal" evidence="10">
    <location>
        <begin position="10"/>
        <end position="92"/>
    </location>
</feature>
<comment type="caution">
    <text evidence="12">The sequence shown here is derived from an EMBL/GenBank/DDBJ whole genome shotgun (WGS) entry which is preliminary data.</text>
</comment>
<dbReference type="InterPro" id="IPR022893">
    <property type="entry name" value="Shikimate_DH_fam"/>
</dbReference>
<dbReference type="GO" id="GO:0019632">
    <property type="term" value="P:shikimate metabolic process"/>
    <property type="evidence" value="ECO:0007669"/>
    <property type="project" value="InterPro"/>
</dbReference>
<comment type="subunit">
    <text evidence="8">Homodimer.</text>
</comment>
<keyword evidence="6 8" id="KW-0057">Aromatic amino acid biosynthesis</keyword>
<dbReference type="NCBIfam" id="TIGR00507">
    <property type="entry name" value="aroE"/>
    <property type="match status" value="1"/>
</dbReference>